<protein>
    <recommendedName>
        <fullName evidence="2">UspA domain-containing protein</fullName>
    </recommendedName>
</protein>
<reference evidence="3" key="1">
    <citation type="journal article" date="2015" name="Nature">
        <title>Complex archaea that bridge the gap between prokaryotes and eukaryotes.</title>
        <authorList>
            <person name="Spang A."/>
            <person name="Saw J.H."/>
            <person name="Jorgensen S.L."/>
            <person name="Zaremba-Niedzwiedzka K."/>
            <person name="Martijn J."/>
            <person name="Lind A.E."/>
            <person name="van Eijk R."/>
            <person name="Schleper C."/>
            <person name="Guy L."/>
            <person name="Ettema T.J."/>
        </authorList>
    </citation>
    <scope>NUCLEOTIDE SEQUENCE</scope>
</reference>
<dbReference type="CDD" id="cd00293">
    <property type="entry name" value="USP-like"/>
    <property type="match status" value="1"/>
</dbReference>
<comment type="caution">
    <text evidence="3">The sequence shown here is derived from an EMBL/GenBank/DDBJ whole genome shotgun (WGS) entry which is preliminary data.</text>
</comment>
<dbReference type="InterPro" id="IPR014729">
    <property type="entry name" value="Rossmann-like_a/b/a_fold"/>
</dbReference>
<dbReference type="InterPro" id="IPR006015">
    <property type="entry name" value="Universal_stress_UspA"/>
</dbReference>
<accession>A0A0F9L784</accession>
<dbReference type="SUPFAM" id="SSF52402">
    <property type="entry name" value="Adenine nucleotide alpha hydrolases-like"/>
    <property type="match status" value="1"/>
</dbReference>
<dbReference type="Gene3D" id="3.40.50.620">
    <property type="entry name" value="HUPs"/>
    <property type="match status" value="1"/>
</dbReference>
<dbReference type="PANTHER" id="PTHR46268">
    <property type="entry name" value="STRESS RESPONSE PROTEIN NHAX"/>
    <property type="match status" value="1"/>
</dbReference>
<evidence type="ECO:0000256" key="1">
    <source>
        <dbReference type="ARBA" id="ARBA00008791"/>
    </source>
</evidence>
<dbReference type="InterPro" id="IPR006016">
    <property type="entry name" value="UspA"/>
</dbReference>
<evidence type="ECO:0000313" key="3">
    <source>
        <dbReference type="EMBL" id="KKM59905.1"/>
    </source>
</evidence>
<proteinExistence type="inferred from homology"/>
<dbReference type="AlphaFoldDB" id="A0A0F9L784"/>
<dbReference type="Pfam" id="PF00582">
    <property type="entry name" value="Usp"/>
    <property type="match status" value="1"/>
</dbReference>
<name>A0A0F9L784_9ZZZZ</name>
<gene>
    <name evidence="3" type="ORF">LCGC14_1547380</name>
</gene>
<sequence length="151" mass="16437">MKKICIALDYNPSAEKVAKTGYAYAQALGAETTLVHVISDAAFYAMDYEPFMGYQSPFHMGNVNVVKELVKGAENFLSASAEHLGSRDIKTQVLEGETAEAILEYCTENNIDLLVIGTHSHGILENVLMGNEAVNVVKHTKIPLLVIPIKA</sequence>
<dbReference type="PANTHER" id="PTHR46268:SF6">
    <property type="entry name" value="UNIVERSAL STRESS PROTEIN UP12"/>
    <property type="match status" value="1"/>
</dbReference>
<dbReference type="EMBL" id="LAZR01011780">
    <property type="protein sequence ID" value="KKM59905.1"/>
    <property type="molecule type" value="Genomic_DNA"/>
</dbReference>
<dbReference type="PIRSF" id="PIRSF006276">
    <property type="entry name" value="UspA"/>
    <property type="match status" value="1"/>
</dbReference>
<organism evidence="3">
    <name type="scientific">marine sediment metagenome</name>
    <dbReference type="NCBI Taxonomy" id="412755"/>
    <lineage>
        <taxon>unclassified sequences</taxon>
        <taxon>metagenomes</taxon>
        <taxon>ecological metagenomes</taxon>
    </lineage>
</organism>
<dbReference type="PRINTS" id="PR01438">
    <property type="entry name" value="UNVRSLSTRESS"/>
</dbReference>
<comment type="similarity">
    <text evidence="1">Belongs to the universal stress protein A family.</text>
</comment>
<evidence type="ECO:0000259" key="2">
    <source>
        <dbReference type="Pfam" id="PF00582"/>
    </source>
</evidence>
<feature type="domain" description="UspA" evidence="2">
    <location>
        <begin position="1"/>
        <end position="148"/>
    </location>
</feature>